<dbReference type="PANTHER" id="PTHR10039:SF5">
    <property type="entry name" value="NACHT DOMAIN-CONTAINING PROTEIN"/>
    <property type="match status" value="1"/>
</dbReference>
<gene>
    <name evidence="4" type="ORF">JX265_007744</name>
</gene>
<dbReference type="Proteomes" id="UP000829685">
    <property type="component" value="Unassembled WGS sequence"/>
</dbReference>
<dbReference type="EMBL" id="JAFIMR010000020">
    <property type="protein sequence ID" value="KAI1866443.1"/>
    <property type="molecule type" value="Genomic_DNA"/>
</dbReference>
<keyword evidence="1" id="KW-0677">Repeat</keyword>
<evidence type="ECO:0000259" key="2">
    <source>
        <dbReference type="Pfam" id="PF24883"/>
    </source>
</evidence>
<feature type="domain" description="DUF7791" evidence="3">
    <location>
        <begin position="568"/>
        <end position="679"/>
    </location>
</feature>
<evidence type="ECO:0000259" key="3">
    <source>
        <dbReference type="Pfam" id="PF25053"/>
    </source>
</evidence>
<feature type="domain" description="Nephrocystin 3-like N-terminal" evidence="2">
    <location>
        <begin position="286"/>
        <end position="455"/>
    </location>
</feature>
<dbReference type="InterPro" id="IPR056693">
    <property type="entry name" value="DUF7791"/>
</dbReference>
<dbReference type="Gene3D" id="3.40.50.300">
    <property type="entry name" value="P-loop containing nucleotide triphosphate hydrolases"/>
    <property type="match status" value="1"/>
</dbReference>
<evidence type="ECO:0000256" key="1">
    <source>
        <dbReference type="ARBA" id="ARBA00022737"/>
    </source>
</evidence>
<protein>
    <recommendedName>
        <fullName evidence="6">NACHT domain-containing protein</fullName>
    </recommendedName>
</protein>
<evidence type="ECO:0000313" key="4">
    <source>
        <dbReference type="EMBL" id="KAI1866443.1"/>
    </source>
</evidence>
<evidence type="ECO:0008006" key="6">
    <source>
        <dbReference type="Google" id="ProtNLM"/>
    </source>
</evidence>
<organism evidence="4 5">
    <name type="scientific">Neoarthrinium moseri</name>
    <dbReference type="NCBI Taxonomy" id="1658444"/>
    <lineage>
        <taxon>Eukaryota</taxon>
        <taxon>Fungi</taxon>
        <taxon>Dikarya</taxon>
        <taxon>Ascomycota</taxon>
        <taxon>Pezizomycotina</taxon>
        <taxon>Sordariomycetes</taxon>
        <taxon>Xylariomycetidae</taxon>
        <taxon>Amphisphaeriales</taxon>
        <taxon>Apiosporaceae</taxon>
        <taxon>Neoarthrinium</taxon>
    </lineage>
</organism>
<name>A0A9P9WJI9_9PEZI</name>
<proteinExistence type="predicted"/>
<dbReference type="PANTHER" id="PTHR10039">
    <property type="entry name" value="AMELOGENIN"/>
    <property type="match status" value="1"/>
</dbReference>
<reference evidence="4" key="1">
    <citation type="submission" date="2021-03" db="EMBL/GenBank/DDBJ databases">
        <title>Revisited historic fungal species revealed as producer of novel bioactive compounds through whole genome sequencing and comparative genomics.</title>
        <authorList>
            <person name="Vignolle G.A."/>
            <person name="Hochenegger N."/>
            <person name="Mach R.L."/>
            <person name="Mach-Aigner A.R."/>
            <person name="Javad Rahimi M."/>
            <person name="Salim K.A."/>
            <person name="Chan C.M."/>
            <person name="Lim L.B.L."/>
            <person name="Cai F."/>
            <person name="Druzhinina I.S."/>
            <person name="U'Ren J.M."/>
            <person name="Derntl C."/>
        </authorList>
    </citation>
    <scope>NUCLEOTIDE SEQUENCE</scope>
    <source>
        <strain evidence="4">TUCIM 5799</strain>
    </source>
</reference>
<dbReference type="InterPro" id="IPR027417">
    <property type="entry name" value="P-loop_NTPase"/>
</dbReference>
<dbReference type="Pfam" id="PF25053">
    <property type="entry name" value="DUF7791"/>
    <property type="match status" value="1"/>
</dbReference>
<dbReference type="InterPro" id="IPR056884">
    <property type="entry name" value="NPHP3-like_N"/>
</dbReference>
<evidence type="ECO:0000313" key="5">
    <source>
        <dbReference type="Proteomes" id="UP000829685"/>
    </source>
</evidence>
<keyword evidence="5" id="KW-1185">Reference proteome</keyword>
<dbReference type="AlphaFoldDB" id="A0A9P9WJI9"/>
<sequence length="900" mass="101901">MDPLSALSAASAVVAFVDFGAKLLSRTRQLYKTASGETRENANLSIISDDLRILSDNIGAELSGLRELLPAAGTSESMLAGICQECIDAHRELSAATNKLRLTNNADKIGFSFKPEKDVPVNMFSKALMELQFDVDLWRRRLDDLRARMTTALLGVIWKKSSDGAKALQQLSSQQAMMAKTLTQIQATTDTLSQTIIQYSQETLTPRDVKHQSLVQDIWFSAWPPAPDNLIRDHRAETSYNNAIIASLKFQGGTHREESIPKAHEKTFEWIFTKPRTLKDRGPLWSDFTEWLQTPTQQIYWITGKPGAGKSTLMKFVAEHQQTLSALHRWSIPRPLAVAKFYSWNAGTLLQKSQMGLFRTLLWQVLSAMPTIAPRICPRRWALYKIFGSGTVVPEWSWAELLESFTLMLPLIGESFDLSIFIDGLDEFEGTHEKLIDFVDLFRAQPGAKICVSSRPWNVFLDAFHCSPSLKMEDITNQDIELFVNGRFKRTQGFQELEQMLPRDARKLINGIVTKAQGVFLWVSVVVNALCEGLTEGDKLSDLLAELERLPSDLEHLYSSIWAGVKWKYMAHSSQLFQILECAKESLDVVTLSLADDDNALDRDINDLTEEDRDHIKETMKRRLNSRTRGLIEVSRDGQIDYLHRSVRDWTVAIWPDIQAAAADFDPNLAILKALTVEISLREIWHNSLMTFPTVFWQRTCLCLYHASKVKDDSKQISLFVKVMDRLDKDLSDIASSYTIPDGSLPLYRNTGSSNLLLRPGDDLSHWASTQRTQTNKPLNVAFLGLAAQFAIAPYVKHKIFKSPGMIKVRWPEVTIIECAVFGFGHFCRPDLADLADRYKYASLATRVDTKSQGDQERELLEKMQAQTCRKVAFLESVSDADLDELAYWQDMARRLRAEG</sequence>
<dbReference type="Pfam" id="PF24883">
    <property type="entry name" value="NPHP3_N"/>
    <property type="match status" value="1"/>
</dbReference>
<dbReference type="SUPFAM" id="SSF52540">
    <property type="entry name" value="P-loop containing nucleoside triphosphate hydrolases"/>
    <property type="match status" value="1"/>
</dbReference>
<accession>A0A9P9WJI9</accession>
<comment type="caution">
    <text evidence="4">The sequence shown here is derived from an EMBL/GenBank/DDBJ whole genome shotgun (WGS) entry which is preliminary data.</text>
</comment>